<dbReference type="AlphaFoldDB" id="A0A1I7UX20"/>
<evidence type="ECO:0000313" key="2">
    <source>
        <dbReference type="WBParaSite" id="Csp11.Scaffold630.g20192.t2"/>
    </source>
</evidence>
<keyword evidence="1" id="KW-1185">Reference proteome</keyword>
<dbReference type="WBParaSite" id="Csp11.Scaffold630.g20192.t2">
    <property type="protein sequence ID" value="Csp11.Scaffold630.g20192.t2"/>
    <property type="gene ID" value="Csp11.Scaffold630.g20192"/>
</dbReference>
<sequence length="180" mass="21086">MTHLRQCHLRLIKERVWRDHGSTSNADFGSQKRSVWIRESQMNISNTVNQWRDHVPTPNEIFAMPRSSSVASFFDQEDVDQTRQHGKMLSSSAVWHLLFKMVCIHNIGRNEEDRIRLVHLEFVRKHGLSKNKKDLVNYEAFARNSRSNQVLVPILQPNAEHWRLLESIQQETSECISSIV</sequence>
<dbReference type="Proteomes" id="UP000095282">
    <property type="component" value="Unplaced"/>
</dbReference>
<reference evidence="2" key="1">
    <citation type="submission" date="2016-11" db="UniProtKB">
        <authorList>
            <consortium name="WormBaseParasite"/>
        </authorList>
    </citation>
    <scope>IDENTIFICATION</scope>
</reference>
<protein>
    <submittedName>
        <fullName evidence="2">ULP_PROTEASE domain-containing protein</fullName>
    </submittedName>
</protein>
<organism evidence="1 2">
    <name type="scientific">Caenorhabditis tropicalis</name>
    <dbReference type="NCBI Taxonomy" id="1561998"/>
    <lineage>
        <taxon>Eukaryota</taxon>
        <taxon>Metazoa</taxon>
        <taxon>Ecdysozoa</taxon>
        <taxon>Nematoda</taxon>
        <taxon>Chromadorea</taxon>
        <taxon>Rhabditida</taxon>
        <taxon>Rhabditina</taxon>
        <taxon>Rhabditomorpha</taxon>
        <taxon>Rhabditoidea</taxon>
        <taxon>Rhabditidae</taxon>
        <taxon>Peloderinae</taxon>
        <taxon>Caenorhabditis</taxon>
    </lineage>
</organism>
<name>A0A1I7UX20_9PELO</name>
<proteinExistence type="predicted"/>
<evidence type="ECO:0000313" key="1">
    <source>
        <dbReference type="Proteomes" id="UP000095282"/>
    </source>
</evidence>
<accession>A0A1I7UX20</accession>